<dbReference type="RefSeq" id="WP_223093055.1">
    <property type="nucleotide sequence ID" value="NZ_CP061913.1"/>
</dbReference>
<dbReference type="InterPro" id="IPR042001">
    <property type="entry name" value="Sortase_F"/>
</dbReference>
<evidence type="ECO:0000313" key="5">
    <source>
        <dbReference type="Proteomes" id="UP001589608"/>
    </source>
</evidence>
<dbReference type="InterPro" id="IPR005754">
    <property type="entry name" value="Sortase"/>
</dbReference>
<evidence type="ECO:0000256" key="2">
    <source>
        <dbReference type="SAM" id="MobiDB-lite"/>
    </source>
</evidence>
<organism evidence="4 5">
    <name type="scientific">Dactylosporangium vinaceum</name>
    <dbReference type="NCBI Taxonomy" id="53362"/>
    <lineage>
        <taxon>Bacteria</taxon>
        <taxon>Bacillati</taxon>
        <taxon>Actinomycetota</taxon>
        <taxon>Actinomycetes</taxon>
        <taxon>Micromonosporales</taxon>
        <taxon>Micromonosporaceae</taxon>
        <taxon>Dactylosporangium</taxon>
    </lineage>
</organism>
<protein>
    <submittedName>
        <fullName evidence="4">Class F sortase</fullName>
    </submittedName>
</protein>
<comment type="caution">
    <text evidence="4">The sequence shown here is derived from an EMBL/GenBank/DDBJ whole genome shotgun (WGS) entry which is preliminary data.</text>
</comment>
<dbReference type="SUPFAM" id="SSF63817">
    <property type="entry name" value="Sortase"/>
    <property type="match status" value="1"/>
</dbReference>
<keyword evidence="3" id="KW-0812">Transmembrane</keyword>
<dbReference type="Pfam" id="PF04203">
    <property type="entry name" value="Sortase"/>
    <property type="match status" value="1"/>
</dbReference>
<feature type="compositionally biased region" description="Low complexity" evidence="2">
    <location>
        <begin position="51"/>
        <end position="61"/>
    </location>
</feature>
<evidence type="ECO:0000256" key="3">
    <source>
        <dbReference type="SAM" id="Phobius"/>
    </source>
</evidence>
<proteinExistence type="predicted"/>
<accession>A0ABV5MAJ9</accession>
<keyword evidence="3" id="KW-0472">Membrane</keyword>
<dbReference type="EMBL" id="JBHMCA010000043">
    <property type="protein sequence ID" value="MFB9445882.1"/>
    <property type="molecule type" value="Genomic_DNA"/>
</dbReference>
<dbReference type="Gene3D" id="2.40.260.10">
    <property type="entry name" value="Sortase"/>
    <property type="match status" value="1"/>
</dbReference>
<keyword evidence="3" id="KW-1133">Transmembrane helix</keyword>
<name>A0ABV5MAJ9_9ACTN</name>
<reference evidence="4 5" key="1">
    <citation type="submission" date="2024-09" db="EMBL/GenBank/DDBJ databases">
        <authorList>
            <person name="Sun Q."/>
            <person name="Mori K."/>
        </authorList>
    </citation>
    <scope>NUCLEOTIDE SEQUENCE [LARGE SCALE GENOMIC DNA]</scope>
    <source>
        <strain evidence="4 5">JCM 3307</strain>
    </source>
</reference>
<evidence type="ECO:0000313" key="4">
    <source>
        <dbReference type="EMBL" id="MFB9445882.1"/>
    </source>
</evidence>
<keyword evidence="1" id="KW-0378">Hydrolase</keyword>
<dbReference type="InterPro" id="IPR023365">
    <property type="entry name" value="Sortase_dom-sf"/>
</dbReference>
<keyword evidence="5" id="KW-1185">Reference proteome</keyword>
<evidence type="ECO:0000256" key="1">
    <source>
        <dbReference type="ARBA" id="ARBA00022801"/>
    </source>
</evidence>
<sequence length="216" mass="21470">MNIRDTAGSRRALGWAALGAGLAAVVVAIALALTARPGPVDAGVLPPPPADSGAATGGSAPPSSPAPTRELATPTRLHISALGVDAPVDPAGVTSAGAFGVPDDPGRVGWWIGSALPGAPAGTVLIAGHVDTAKAGRGALYDLEHLPVGAEVGVASGDLSVTYRVAARRSYGKQRLPRDLFTTAGPARLVLITCGGTFRNGSYASNVVVYAEPVAD</sequence>
<dbReference type="Proteomes" id="UP001589608">
    <property type="component" value="Unassembled WGS sequence"/>
</dbReference>
<feature type="region of interest" description="Disordered" evidence="2">
    <location>
        <begin position="43"/>
        <end position="71"/>
    </location>
</feature>
<feature type="transmembrane region" description="Helical" evidence="3">
    <location>
        <begin position="12"/>
        <end position="33"/>
    </location>
</feature>
<dbReference type="CDD" id="cd05829">
    <property type="entry name" value="Sortase_F"/>
    <property type="match status" value="1"/>
</dbReference>
<gene>
    <name evidence="4" type="ORF">ACFFTR_22610</name>
</gene>